<dbReference type="Gene3D" id="3.40.50.450">
    <property type="match status" value="1"/>
</dbReference>
<organism evidence="1">
    <name type="scientific">marine sediment metagenome</name>
    <dbReference type="NCBI Taxonomy" id="412755"/>
    <lineage>
        <taxon>unclassified sequences</taxon>
        <taxon>metagenomes</taxon>
        <taxon>ecological metagenomes</taxon>
    </lineage>
</organism>
<dbReference type="InterPro" id="IPR035966">
    <property type="entry name" value="PKF_sf"/>
</dbReference>
<dbReference type="AlphaFoldDB" id="A0A0F9DK90"/>
<dbReference type="EMBL" id="LAZR01028617">
    <property type="protein sequence ID" value="KKL62044.1"/>
    <property type="molecule type" value="Genomic_DNA"/>
</dbReference>
<reference evidence="1" key="1">
    <citation type="journal article" date="2015" name="Nature">
        <title>Complex archaea that bridge the gap between prokaryotes and eukaryotes.</title>
        <authorList>
            <person name="Spang A."/>
            <person name="Saw J.H."/>
            <person name="Jorgensen S.L."/>
            <person name="Zaremba-Niedzwiedzka K."/>
            <person name="Martijn J."/>
            <person name="Lind A.E."/>
            <person name="van Eijk R."/>
            <person name="Schleper C."/>
            <person name="Guy L."/>
            <person name="Ettema T.J."/>
        </authorList>
    </citation>
    <scope>NUCLEOTIDE SEQUENCE</scope>
</reference>
<dbReference type="GO" id="GO:0003872">
    <property type="term" value="F:6-phosphofructokinase activity"/>
    <property type="evidence" value="ECO:0007669"/>
    <property type="project" value="InterPro"/>
</dbReference>
<comment type="caution">
    <text evidence="1">The sequence shown here is derived from an EMBL/GenBank/DDBJ whole genome shotgun (WGS) entry which is preliminary data.</text>
</comment>
<dbReference type="SUPFAM" id="SSF53784">
    <property type="entry name" value="Phosphofructokinase"/>
    <property type="match status" value="1"/>
</dbReference>
<proteinExistence type="predicted"/>
<evidence type="ECO:0008006" key="2">
    <source>
        <dbReference type="Google" id="ProtNLM"/>
    </source>
</evidence>
<sequence>HGNVQLSGTGALADLLTDIIKRNTDIKRVRGDTFGYLQRSFAGYASAVDQREARLAGRKAVEYAVSGAVQGSVAFRRKRTGSYAVECFRADLHRVARVTKHMPRRYINKAGNGVTRAFINYAGPLVGELPVMGKLS</sequence>
<gene>
    <name evidence="1" type="ORF">LCGC14_2189170</name>
</gene>
<name>A0A0F9DK90_9ZZZZ</name>
<evidence type="ECO:0000313" key="1">
    <source>
        <dbReference type="EMBL" id="KKL62044.1"/>
    </source>
</evidence>
<accession>A0A0F9DK90</accession>
<feature type="non-terminal residue" evidence="1">
    <location>
        <position position="1"/>
    </location>
</feature>
<protein>
    <recommendedName>
        <fullName evidence="2">Phosphofructokinase domain-containing protein</fullName>
    </recommendedName>
</protein>